<dbReference type="EMBL" id="JBHLUD010000009">
    <property type="protein sequence ID" value="MFC0545027.1"/>
    <property type="molecule type" value="Genomic_DNA"/>
</dbReference>
<gene>
    <name evidence="2" type="ORF">ACFFH7_26215</name>
</gene>
<reference evidence="2 3" key="1">
    <citation type="submission" date="2024-09" db="EMBL/GenBank/DDBJ databases">
        <authorList>
            <person name="Sun Q."/>
            <person name="Mori K."/>
        </authorList>
    </citation>
    <scope>NUCLEOTIDE SEQUENCE [LARGE SCALE GENOMIC DNA]</scope>
    <source>
        <strain evidence="2 3">TBRC 1432</strain>
    </source>
</reference>
<comment type="caution">
    <text evidence="2">The sequence shown here is derived from an EMBL/GenBank/DDBJ whole genome shotgun (WGS) entry which is preliminary data.</text>
</comment>
<dbReference type="InterPro" id="IPR027417">
    <property type="entry name" value="P-loop_NTPase"/>
</dbReference>
<evidence type="ECO:0000313" key="3">
    <source>
        <dbReference type="Proteomes" id="UP001589810"/>
    </source>
</evidence>
<dbReference type="Proteomes" id="UP001589810">
    <property type="component" value="Unassembled WGS sequence"/>
</dbReference>
<dbReference type="SUPFAM" id="SSF52540">
    <property type="entry name" value="P-loop containing nucleoside triphosphate hydrolases"/>
    <property type="match status" value="1"/>
</dbReference>
<name>A0ABV6MXY1_9PSEU</name>
<feature type="region of interest" description="Disordered" evidence="1">
    <location>
        <begin position="536"/>
        <end position="637"/>
    </location>
</feature>
<evidence type="ECO:0000256" key="1">
    <source>
        <dbReference type="SAM" id="MobiDB-lite"/>
    </source>
</evidence>
<sequence length="937" mass="99509">MGGQRNTFTGTNKGQVVQAHSIDYVNIERAYDGPVEVGDLEFKTDLPRTLDMGDPGCVGREKELARLVEALGRGKSVVLRGPDGIGKTTLLRHAAHHEQLTIRDIDVVMWTSPGLPDADSILRAALDQCADYPSGRPPVPGPVLRRAMTGLRALVIVEDPRCTAAELAEVRGAMRRSVFIVTTDRAALKADVDIQLSGLPVRASRQVLRSQFNGRLPAATRQRVEQLCEGYSHHPGKVVRLGRYLATAQAQRKLVPKLDTDEAQLIVPRLVEWLDEPTRTAVLALAALDKAEWGWPLLAAVAEIPTKATAKSLRKSKLAVGKRRHRLAAGVVEHVETDVVAVTGRITDWVWETVAAEEIAAEIGVIEQALERTLREDPETALSLAFVAATKLAATRHWDAWGRVLPLGLKAAIAADSRPGRHYFRYSLAARKNADGRVEEAVELVTALMSDRLDTVDDSTAERIRRLADQVGYRGTMPAEQAAGLIGLLRQAVLKLPEPVQQFVISHPQAVPASVLGLVSLLVAGLFTASSAHQPDTKAIADPDNPIITTTATPSSTTGIPGGPTTSGASTAGSTGTNGGTPIGNPTTDGPGPTTGNDGSGGTTSPPPTTLSWGFVRDDMQDDNGQPRQLDANAPGNTANADWGIWNMQSPPAGHPTATHIAAGWERIMMPHAGTPGGTVMVTAFDVNPTGVFCQPSSWGPSGVDEIIDVRCFTKAGAPSNVKVFVFFAAGGGANPIAGSGTRSYVVDDQPGAGFFSPDWQHGRNAGNVTRTGTGRYTAELAGAATGVVELTPIGADPKHCSILGRNGAAVDIACFNQGGAVDTAFAASVANQQNFLDDKRKPVGDYIVTADPSLRWASDGQSTRVSTGQYHVHFGNGYLPSAAHVTAEGDGRYCMLTNLNDYSYKDNTLVWVACYTTGGTLADTSFDLLYTSTRIY</sequence>
<organism evidence="2 3">
    <name type="scientific">Kutzneria chonburiensis</name>
    <dbReference type="NCBI Taxonomy" id="1483604"/>
    <lineage>
        <taxon>Bacteria</taxon>
        <taxon>Bacillati</taxon>
        <taxon>Actinomycetota</taxon>
        <taxon>Actinomycetes</taxon>
        <taxon>Pseudonocardiales</taxon>
        <taxon>Pseudonocardiaceae</taxon>
        <taxon>Kutzneria</taxon>
    </lineage>
</organism>
<feature type="compositionally biased region" description="Low complexity" evidence="1">
    <location>
        <begin position="583"/>
        <end position="597"/>
    </location>
</feature>
<accession>A0ABV6MXY1</accession>
<dbReference type="Gene3D" id="3.40.50.300">
    <property type="entry name" value="P-loop containing nucleotide triphosphate hydrolases"/>
    <property type="match status" value="1"/>
</dbReference>
<dbReference type="RefSeq" id="WP_273935162.1">
    <property type="nucleotide sequence ID" value="NZ_CP097263.1"/>
</dbReference>
<evidence type="ECO:0008006" key="4">
    <source>
        <dbReference type="Google" id="ProtNLM"/>
    </source>
</evidence>
<proteinExistence type="predicted"/>
<evidence type="ECO:0000313" key="2">
    <source>
        <dbReference type="EMBL" id="MFC0545027.1"/>
    </source>
</evidence>
<keyword evidence="3" id="KW-1185">Reference proteome</keyword>
<feature type="compositionally biased region" description="Low complexity" evidence="1">
    <location>
        <begin position="545"/>
        <end position="575"/>
    </location>
</feature>
<protein>
    <recommendedName>
        <fullName evidence="4">AAA+ ATPase domain-containing protein</fullName>
    </recommendedName>
</protein>